<organism evidence="3 4">
    <name type="scientific">candidate division WWE3 bacterium CG10_big_fil_rev_8_21_14_0_10_32_10</name>
    <dbReference type="NCBI Taxonomy" id="1975090"/>
    <lineage>
        <taxon>Bacteria</taxon>
        <taxon>Katanobacteria</taxon>
    </lineage>
</organism>
<feature type="chain" id="PRO_5013688582" description="SipW-cognate class signal peptide" evidence="2">
    <location>
        <begin position="19"/>
        <end position="452"/>
    </location>
</feature>
<feature type="signal peptide" evidence="2">
    <location>
        <begin position="1"/>
        <end position="18"/>
    </location>
</feature>
<evidence type="ECO:0008006" key="5">
    <source>
        <dbReference type="Google" id="ProtNLM"/>
    </source>
</evidence>
<feature type="region of interest" description="Disordered" evidence="1">
    <location>
        <begin position="236"/>
        <end position="260"/>
    </location>
</feature>
<evidence type="ECO:0000313" key="3">
    <source>
        <dbReference type="EMBL" id="PIR43425.1"/>
    </source>
</evidence>
<dbReference type="AlphaFoldDB" id="A0A2H0RC73"/>
<evidence type="ECO:0000256" key="2">
    <source>
        <dbReference type="SAM" id="SignalP"/>
    </source>
</evidence>
<feature type="compositionally biased region" description="Polar residues" evidence="1">
    <location>
        <begin position="305"/>
        <end position="318"/>
    </location>
</feature>
<comment type="caution">
    <text evidence="3">The sequence shown here is derived from an EMBL/GenBank/DDBJ whole genome shotgun (WGS) entry which is preliminary data.</text>
</comment>
<sequence>MRVKRILLSFLAIFAVSAAGILGTSAFFSDTETSTGNVLSAGSIDLKIDNESYYNGVLQDGTGEAVANTTWELANLDDNNGPAEGKYLFFDFHDLKPGDWGEDTISLHVDNNPSWACMDLSLTKNDDVSSTEPELEAGDTLEDNSNLFDGELAQELNFIFWADDGDNVLETGENIIKKGTAENVLNTSWTLADSTKNVWEENEESTPLLGSSNPEENVYYVGKAWCFGTLTEDRVGQDGEGKIGNNGPTSGRGTGVSCDGSLTSNLSQTDAVMADLTFSAVQYRNNPSFKCAGCTESATGFATGNVSYTPGPTQNGGSVPSDRNDPSKALGAADGNFVSLGFGGEIVLKFGGDIVGNTLSVVEVTFGRDSYPTESVDVYVGSPGNWHFVGVATNHDDSGSSTVDVSAFPNFEYVRLVDTSNPADFTTRPTADGFDLDAVTAVVCLDDNVKEN</sequence>
<proteinExistence type="predicted"/>
<dbReference type="Proteomes" id="UP000230214">
    <property type="component" value="Unassembled WGS sequence"/>
</dbReference>
<evidence type="ECO:0000256" key="1">
    <source>
        <dbReference type="SAM" id="MobiDB-lite"/>
    </source>
</evidence>
<reference evidence="3 4" key="1">
    <citation type="submission" date="2017-09" db="EMBL/GenBank/DDBJ databases">
        <title>Depth-based differentiation of microbial function through sediment-hosted aquifers and enrichment of novel symbionts in the deep terrestrial subsurface.</title>
        <authorList>
            <person name="Probst A.J."/>
            <person name="Ladd B."/>
            <person name="Jarett J.K."/>
            <person name="Geller-Mcgrath D.E."/>
            <person name="Sieber C.M."/>
            <person name="Emerson J.B."/>
            <person name="Anantharaman K."/>
            <person name="Thomas B.C."/>
            <person name="Malmstrom R."/>
            <person name="Stieglmeier M."/>
            <person name="Klingl A."/>
            <person name="Woyke T."/>
            <person name="Ryan C.M."/>
            <person name="Banfield J.F."/>
        </authorList>
    </citation>
    <scope>NUCLEOTIDE SEQUENCE [LARGE SCALE GENOMIC DNA]</scope>
    <source>
        <strain evidence="3">CG10_big_fil_rev_8_21_14_0_10_32_10</strain>
    </source>
</reference>
<dbReference type="NCBIfam" id="TIGR04088">
    <property type="entry name" value="cognate_SipW"/>
    <property type="match status" value="1"/>
</dbReference>
<dbReference type="EMBL" id="PCXU01000024">
    <property type="protein sequence ID" value="PIR43425.1"/>
    <property type="molecule type" value="Genomic_DNA"/>
</dbReference>
<accession>A0A2H0RC73</accession>
<name>A0A2H0RC73_UNCKA</name>
<feature type="region of interest" description="Disordered" evidence="1">
    <location>
        <begin position="305"/>
        <end position="328"/>
    </location>
</feature>
<keyword evidence="2" id="KW-0732">Signal</keyword>
<protein>
    <recommendedName>
        <fullName evidence="5">SipW-cognate class signal peptide</fullName>
    </recommendedName>
</protein>
<dbReference type="InterPro" id="IPR023833">
    <property type="entry name" value="Signal_pept_SipW-depend-type"/>
</dbReference>
<evidence type="ECO:0000313" key="4">
    <source>
        <dbReference type="Proteomes" id="UP000230214"/>
    </source>
</evidence>
<gene>
    <name evidence="3" type="ORF">COV24_02695</name>
</gene>